<dbReference type="InterPro" id="IPR003593">
    <property type="entry name" value="AAA+_ATPase"/>
</dbReference>
<dbReference type="PRINTS" id="PR00381">
    <property type="entry name" value="KINESINLIGHT"/>
</dbReference>
<dbReference type="InterPro" id="IPR002182">
    <property type="entry name" value="NB-ARC"/>
</dbReference>
<dbReference type="Proteomes" id="UP000185772">
    <property type="component" value="Unassembled WGS sequence"/>
</dbReference>
<dbReference type="AlphaFoldDB" id="A0A1Q8VRW6"/>
<dbReference type="InterPro" id="IPR011990">
    <property type="entry name" value="TPR-like_helical_dom_sf"/>
</dbReference>
<dbReference type="Gene3D" id="1.25.40.10">
    <property type="entry name" value="Tetratricopeptide repeat domain"/>
    <property type="match status" value="3"/>
</dbReference>
<evidence type="ECO:0000256" key="3">
    <source>
        <dbReference type="SAM" id="Coils"/>
    </source>
</evidence>
<proteinExistence type="predicted"/>
<dbReference type="InterPro" id="IPR019734">
    <property type="entry name" value="TPR_rpt"/>
</dbReference>
<feature type="domain" description="AAA+ ATPase" evidence="5">
    <location>
        <begin position="248"/>
        <end position="390"/>
    </location>
</feature>
<accession>A0A1Q8VRW6</accession>
<dbReference type="SUPFAM" id="SSF52540">
    <property type="entry name" value="P-loop containing nucleoside triphosphate hydrolases"/>
    <property type="match status" value="1"/>
</dbReference>
<organism evidence="6 7">
    <name type="scientific">Actinomyces oris</name>
    <dbReference type="NCBI Taxonomy" id="544580"/>
    <lineage>
        <taxon>Bacteria</taxon>
        <taxon>Bacillati</taxon>
        <taxon>Actinomycetota</taxon>
        <taxon>Actinomycetes</taxon>
        <taxon>Actinomycetales</taxon>
        <taxon>Actinomycetaceae</taxon>
        <taxon>Actinomyces</taxon>
    </lineage>
</organism>
<evidence type="ECO:0000256" key="4">
    <source>
        <dbReference type="SAM" id="MobiDB-lite"/>
    </source>
</evidence>
<keyword evidence="2" id="KW-0802">TPR repeat</keyword>
<feature type="compositionally biased region" description="Acidic residues" evidence="4">
    <location>
        <begin position="1140"/>
        <end position="1159"/>
    </location>
</feature>
<name>A0A1Q8VRW6_9ACTO</name>
<dbReference type="SUPFAM" id="SSF48452">
    <property type="entry name" value="TPR-like"/>
    <property type="match status" value="3"/>
</dbReference>
<dbReference type="GO" id="GO:0042802">
    <property type="term" value="F:identical protein binding"/>
    <property type="evidence" value="ECO:0007669"/>
    <property type="project" value="InterPro"/>
</dbReference>
<dbReference type="SMART" id="SM00382">
    <property type="entry name" value="AAA"/>
    <property type="match status" value="1"/>
</dbReference>
<evidence type="ECO:0000256" key="2">
    <source>
        <dbReference type="ARBA" id="ARBA00022803"/>
    </source>
</evidence>
<keyword evidence="1" id="KW-0677">Repeat</keyword>
<evidence type="ECO:0000259" key="5">
    <source>
        <dbReference type="SMART" id="SM00382"/>
    </source>
</evidence>
<dbReference type="Pfam" id="PF13424">
    <property type="entry name" value="TPR_12"/>
    <property type="match status" value="5"/>
</dbReference>
<gene>
    <name evidence="6" type="ORF">BKH27_13135</name>
</gene>
<dbReference type="GO" id="GO:0043531">
    <property type="term" value="F:ADP binding"/>
    <property type="evidence" value="ECO:0007669"/>
    <property type="project" value="InterPro"/>
</dbReference>
<dbReference type="Gene3D" id="3.40.50.300">
    <property type="entry name" value="P-loop containing nucleotide triphosphate hydrolases"/>
    <property type="match status" value="1"/>
</dbReference>
<evidence type="ECO:0000313" key="6">
    <source>
        <dbReference type="EMBL" id="OLO50826.1"/>
    </source>
</evidence>
<reference evidence="6 7" key="1">
    <citation type="submission" date="2016-12" db="EMBL/GenBank/DDBJ databases">
        <title>Genomic comparison of strains in the 'Actinomyces naeslundii' group.</title>
        <authorList>
            <person name="Mughal S.R."/>
            <person name="Do T."/>
            <person name="Gilbert S.C."/>
            <person name="Witherden E.A."/>
            <person name="Didelot X."/>
            <person name="Beighton D."/>
        </authorList>
    </citation>
    <scope>NUCLEOTIDE SEQUENCE [LARGE SCALE GENOMIC DNA]</scope>
    <source>
        <strain evidence="6 7">MMRCO6-1</strain>
    </source>
</reference>
<dbReference type="RefSeq" id="WP_075371434.1">
    <property type="nucleotide sequence ID" value="NZ_MSKM01000063.1"/>
</dbReference>
<comment type="caution">
    <text evidence="6">The sequence shown here is derived from an EMBL/GenBank/DDBJ whole genome shotgun (WGS) entry which is preliminary data.</text>
</comment>
<dbReference type="SMART" id="SM00028">
    <property type="entry name" value="TPR"/>
    <property type="match status" value="10"/>
</dbReference>
<dbReference type="Pfam" id="PF00931">
    <property type="entry name" value="NB-ARC"/>
    <property type="match status" value="1"/>
</dbReference>
<feature type="region of interest" description="Disordered" evidence="4">
    <location>
        <begin position="1133"/>
        <end position="1159"/>
    </location>
</feature>
<dbReference type="EMBL" id="MSKM01000063">
    <property type="protein sequence ID" value="OLO50826.1"/>
    <property type="molecule type" value="Genomic_DNA"/>
</dbReference>
<evidence type="ECO:0000313" key="7">
    <source>
        <dbReference type="Proteomes" id="UP000185772"/>
    </source>
</evidence>
<protein>
    <submittedName>
        <fullName evidence="6">Tetratricopeptide repeat protein</fullName>
    </submittedName>
</protein>
<dbReference type="PANTHER" id="PTHR45641">
    <property type="entry name" value="TETRATRICOPEPTIDE REPEAT PROTEIN (AFU_ORTHOLOGUE AFUA_6G03870)"/>
    <property type="match status" value="1"/>
</dbReference>
<keyword evidence="3" id="KW-0175">Coiled coil</keyword>
<dbReference type="Pfam" id="PF13374">
    <property type="entry name" value="TPR_10"/>
    <property type="match status" value="2"/>
</dbReference>
<dbReference type="PANTHER" id="PTHR45641:SF19">
    <property type="entry name" value="NEPHROCYSTIN-3"/>
    <property type="match status" value="1"/>
</dbReference>
<feature type="coiled-coil region" evidence="3">
    <location>
        <begin position="741"/>
        <end position="768"/>
    </location>
</feature>
<sequence>MADPLSLAVLSASITGLLMRGAAVAVDPSWSSAASLPGEALNAWRSLRRLQQGRGGQENPLEASIKARLQKQVDAASERYERTSVTQSALAGAVTEMEVALKEISGDNATVLEAVRFPDNFETYLRRRTAGHRQNVEAAAEPFFNDLNRIVAEEFSHLAPGSRGFDIAALKQLLAGQEQLLVGQERLLDQYAKTYERLDRIIDSIQNTRAQLHAIPTQIRFGSRPMVTINFVPRAAQNQLVDAVFSHNEPRTVLTGMKGSGKTQLAAMIAAKCEDEEWPIVAWIDAASRKKLIATLYELATLTGIDAPHDKTPDFTARRFLNRLRSAEAADRLFIFDNVENLDDLKDLTPEGKGVRVIITTTRHLDWDSLGWHPITVGVFERDQSITLLCERTGDTNRDAANQIASTLGDLPVAITQAATTARNLRSTLTEYLRSLNSLPLADTISKQEGEYYPERISTVLWLACKATIDSIKKKNSTQGQLSIHQIGTLSLLAAPGVPTAWLEDYNDTENAKKSLSALLNSSVCQISADGKKTLIHQLQGRVFRENHLSMETEMNAVASVAISVLESISTHTQDSPEKEQQETQDLIDQLSTIASQEHSLPLFTNPTIATILARTLKKAWQLGMHQVALTLINPLTKASDTLGVDHPDIITSRNSLADAYLLEGQTEKAVALVQKNLKHSRKLLGSTDPATLTSLNTLANASRDRGDLEGAASLFEQVLTDRIRILDPNHPDILTSRNNLAGTQQEMGRLEEAITLYEKNLEDSERILGPHHPGTLTFRNNLAGAYQEAGRLHETITLYEQILADRTRILGPDHPDTLASLNNLANAYHAAGRLQDALELLNQNLINRLRFLGPDHLSTLAARNYLASVLRDAGRLDKAIALYEHNLENRIRALGPDHPDTLASLNNLANAYQAAGRLDEAITLHEQNLTNRTHILGSNHPDTLITRGNLASAYQAAGRLDEAITLHEQNLNDQLRVLGPNHPNTLTSRNNLASAYQAAGRLDEAITLHEQNLNDQLRVLGPNHPDIFTSRHNLAVAYHDAGRLDEAIVLYEQNLEDRTCILGPHHPDTLISRHNLASAYQTAGRLNEAITLYEQTLEDRTRILGPRHPDTLISRDNLADVYRTAGRIEDAEALFETPWDSEDEQDGTEEDPDQEAGD</sequence>
<evidence type="ECO:0000256" key="1">
    <source>
        <dbReference type="ARBA" id="ARBA00022737"/>
    </source>
</evidence>
<dbReference type="InterPro" id="IPR027417">
    <property type="entry name" value="P-loop_NTPase"/>
</dbReference>